<organism evidence="2 3">
    <name type="scientific">Megalops atlanticus</name>
    <name type="common">Tarpon</name>
    <name type="synonym">Clupea gigantea</name>
    <dbReference type="NCBI Taxonomy" id="7932"/>
    <lineage>
        <taxon>Eukaryota</taxon>
        <taxon>Metazoa</taxon>
        <taxon>Chordata</taxon>
        <taxon>Craniata</taxon>
        <taxon>Vertebrata</taxon>
        <taxon>Euteleostomi</taxon>
        <taxon>Actinopterygii</taxon>
        <taxon>Neopterygii</taxon>
        <taxon>Teleostei</taxon>
        <taxon>Elopiformes</taxon>
        <taxon>Megalopidae</taxon>
        <taxon>Megalops</taxon>
    </lineage>
</organism>
<dbReference type="PANTHER" id="PTHR36296">
    <property type="entry name" value="GAMMA-CRYSTALLIN A"/>
    <property type="match status" value="1"/>
</dbReference>
<dbReference type="OrthoDB" id="9905607at2759"/>
<comment type="caution">
    <text evidence="2">The sequence shown here is derived from an EMBL/GenBank/DDBJ whole genome shotgun (WGS) entry which is preliminary data.</text>
</comment>
<feature type="compositionally biased region" description="Low complexity" evidence="1">
    <location>
        <begin position="175"/>
        <end position="191"/>
    </location>
</feature>
<feature type="region of interest" description="Disordered" evidence="1">
    <location>
        <begin position="157"/>
        <end position="211"/>
    </location>
</feature>
<keyword evidence="3" id="KW-1185">Reference proteome</keyword>
<dbReference type="AlphaFoldDB" id="A0A9D3PSC8"/>
<evidence type="ECO:0000256" key="1">
    <source>
        <dbReference type="SAM" id="MobiDB-lite"/>
    </source>
</evidence>
<protein>
    <submittedName>
        <fullName evidence="2">Uncharacterized protein</fullName>
    </submittedName>
</protein>
<evidence type="ECO:0000313" key="2">
    <source>
        <dbReference type="EMBL" id="KAG7463919.1"/>
    </source>
</evidence>
<proteinExistence type="predicted"/>
<accession>A0A9D3PSC8</accession>
<dbReference type="PANTHER" id="PTHR36296:SF1">
    <property type="entry name" value="CHROMOSOME 2 OPEN READING FRAME 80"/>
    <property type="match status" value="1"/>
</dbReference>
<dbReference type="Proteomes" id="UP001046870">
    <property type="component" value="Chromosome 15"/>
</dbReference>
<dbReference type="Pfam" id="PF17718">
    <property type="entry name" value="DUF5563"/>
    <property type="match status" value="1"/>
</dbReference>
<name>A0A9D3PSC8_MEGAT</name>
<evidence type="ECO:0000313" key="3">
    <source>
        <dbReference type="Proteomes" id="UP001046870"/>
    </source>
</evidence>
<dbReference type="InterPro" id="IPR038776">
    <property type="entry name" value="C2orf80"/>
</dbReference>
<reference evidence="2" key="1">
    <citation type="submission" date="2021-01" db="EMBL/GenBank/DDBJ databases">
        <authorList>
            <person name="Zahm M."/>
            <person name="Roques C."/>
            <person name="Cabau C."/>
            <person name="Klopp C."/>
            <person name="Donnadieu C."/>
            <person name="Jouanno E."/>
            <person name="Lampietro C."/>
            <person name="Louis A."/>
            <person name="Herpin A."/>
            <person name="Echchiki A."/>
            <person name="Berthelot C."/>
            <person name="Parey E."/>
            <person name="Roest-Crollius H."/>
            <person name="Braasch I."/>
            <person name="Postlethwait J."/>
            <person name="Bobe J."/>
            <person name="Montfort J."/>
            <person name="Bouchez O."/>
            <person name="Begum T."/>
            <person name="Mejri S."/>
            <person name="Adams A."/>
            <person name="Chen W.-J."/>
            <person name="Guiguen Y."/>
        </authorList>
    </citation>
    <scope>NUCLEOTIDE SEQUENCE</scope>
    <source>
        <strain evidence="2">YG-15Mar2019-1</strain>
        <tissue evidence="2">Brain</tissue>
    </source>
</reference>
<dbReference type="EMBL" id="JAFDVH010000015">
    <property type="protein sequence ID" value="KAG7463919.1"/>
    <property type="molecule type" value="Genomic_DNA"/>
</dbReference>
<gene>
    <name evidence="2" type="ORF">MATL_G00181710</name>
</gene>
<feature type="compositionally biased region" description="Basic and acidic residues" evidence="1">
    <location>
        <begin position="193"/>
        <end position="211"/>
    </location>
</feature>
<sequence>METRRLKRDLQALLGDYVGQRLREKNFDPKGRKESTLLDELAHYDLAISVALWWLEQEGQDVNESGIIGASSLGCSQYPNHMEREAMILSTFAGMVLNSLPVKEVISLYNCKPSASYMHEDTKSAIVHPFTLSYHPFAMLKSYKAVAHSRRHSQKLQRWRSGQCKAGAPSGQNISVPSSSSSSPQPSLSVSEDSLRDESEHYEGSAESLHD</sequence>